<evidence type="ECO:0000313" key="3">
    <source>
        <dbReference type="Proteomes" id="UP001447188"/>
    </source>
</evidence>
<dbReference type="EMBL" id="JBBBZM010000046">
    <property type="protein sequence ID" value="KAL0636666.1"/>
    <property type="molecule type" value="Genomic_DNA"/>
</dbReference>
<feature type="region of interest" description="Disordered" evidence="1">
    <location>
        <begin position="373"/>
        <end position="406"/>
    </location>
</feature>
<dbReference type="InterPro" id="IPR036047">
    <property type="entry name" value="F-box-like_dom_sf"/>
</dbReference>
<reference evidence="2 3" key="1">
    <citation type="submission" date="2024-02" db="EMBL/GenBank/DDBJ databases">
        <title>Discinaceae phylogenomics.</title>
        <authorList>
            <person name="Dirks A.C."/>
            <person name="James T.Y."/>
        </authorList>
    </citation>
    <scope>NUCLEOTIDE SEQUENCE [LARGE SCALE GENOMIC DNA]</scope>
    <source>
        <strain evidence="2 3">ACD0624</strain>
    </source>
</reference>
<protein>
    <recommendedName>
        <fullName evidence="4">F-box domain-containing protein</fullName>
    </recommendedName>
</protein>
<dbReference type="Proteomes" id="UP001447188">
    <property type="component" value="Unassembled WGS sequence"/>
</dbReference>
<dbReference type="SUPFAM" id="SSF81383">
    <property type="entry name" value="F-box domain"/>
    <property type="match status" value="1"/>
</dbReference>
<gene>
    <name evidence="2" type="ORF">Q9L58_004398</name>
</gene>
<dbReference type="CDD" id="cd09917">
    <property type="entry name" value="F-box_SF"/>
    <property type="match status" value="1"/>
</dbReference>
<organism evidence="2 3">
    <name type="scientific">Discina gigas</name>
    <dbReference type="NCBI Taxonomy" id="1032678"/>
    <lineage>
        <taxon>Eukaryota</taxon>
        <taxon>Fungi</taxon>
        <taxon>Dikarya</taxon>
        <taxon>Ascomycota</taxon>
        <taxon>Pezizomycotina</taxon>
        <taxon>Pezizomycetes</taxon>
        <taxon>Pezizales</taxon>
        <taxon>Discinaceae</taxon>
        <taxon>Discina</taxon>
    </lineage>
</organism>
<keyword evidence="3" id="KW-1185">Reference proteome</keyword>
<accession>A0ABR3GL70</accession>
<sequence length="671" mass="75011">MDPLCRLGDFEIAPIIELLDPIDIIRLQRVSRAWRILFASEYIARIALISHFPRTAEAVDFRDNPTALSVIQPYRRAAYRFHTRRLGLPTKVHEVLLDCSDGDAIEWDAADGYAAWTSHEDRVLRIQGLTEGPDSKILVELDKCCLNDGQISQRDLRRARLNVQMGKGLLVVTLNFYDTPEDGYGFGRRALILVFSVPAATLLWKLPIHLPQRLLGEVDFAQDRLTYIRKTPQNRDGRSYIVLHFVAHDILTGSILLETELERSWEISNGDQFFVMVTDRPFKRLIILHEDTDVHVSLWGPVFVRVFSINDGPPGKLLAKYDLRHSPFLGNRVGERVFIESDLYMDYPPKGEVFWVVESCFVFVDKRLKRISHNSSSSGSALDPEDVQMSEEELDGEDDSGDEGGVVPETVAFSAWSVQPTTKSSGERGFEMVQSVYRSHIDEARDFQRRFDIATDIPPVPPHADAPAAALPLIPLPPALLGGPLALPVAVAQRKKKIAYRDRCQRFEIFLPEEQCSATFYNVKPAYEPGGEYTGGMRRFRIDVGSYQFAGVEKNGERIMNQKERKTLTGALLTPTTGGRGGEAFRVVNDPIDGSGGKIKGQGVPVLEVRGEVYNEFLHGVQWSERHLALRTRWKKDGGAEGASGGVGDNSMGDVGGMQAGIVVFDFGSPW</sequence>
<evidence type="ECO:0008006" key="4">
    <source>
        <dbReference type="Google" id="ProtNLM"/>
    </source>
</evidence>
<name>A0ABR3GL70_9PEZI</name>
<proteinExistence type="predicted"/>
<evidence type="ECO:0000313" key="2">
    <source>
        <dbReference type="EMBL" id="KAL0636666.1"/>
    </source>
</evidence>
<evidence type="ECO:0000256" key="1">
    <source>
        <dbReference type="SAM" id="MobiDB-lite"/>
    </source>
</evidence>
<comment type="caution">
    <text evidence="2">The sequence shown here is derived from an EMBL/GenBank/DDBJ whole genome shotgun (WGS) entry which is preliminary data.</text>
</comment>
<feature type="compositionally biased region" description="Acidic residues" evidence="1">
    <location>
        <begin position="383"/>
        <end position="402"/>
    </location>
</feature>